<evidence type="ECO:0000256" key="1">
    <source>
        <dbReference type="SAM" id="MobiDB-lite"/>
    </source>
</evidence>
<evidence type="ECO:0000313" key="3">
    <source>
        <dbReference type="Proteomes" id="UP000541444"/>
    </source>
</evidence>
<dbReference type="Proteomes" id="UP000541444">
    <property type="component" value="Unassembled WGS sequence"/>
</dbReference>
<feature type="compositionally biased region" description="Basic residues" evidence="1">
    <location>
        <begin position="124"/>
        <end position="135"/>
    </location>
</feature>
<reference evidence="2 3" key="1">
    <citation type="journal article" date="2020" name="IScience">
        <title>Genome Sequencing of the Endangered Kingdonia uniflora (Circaeasteraceae, Ranunculales) Reveals Potential Mechanisms of Evolutionary Specialization.</title>
        <authorList>
            <person name="Sun Y."/>
            <person name="Deng T."/>
            <person name="Zhang A."/>
            <person name="Moore M.J."/>
            <person name="Landis J.B."/>
            <person name="Lin N."/>
            <person name="Zhang H."/>
            <person name="Zhang X."/>
            <person name="Huang J."/>
            <person name="Zhang X."/>
            <person name="Sun H."/>
            <person name="Wang H."/>
        </authorList>
    </citation>
    <scope>NUCLEOTIDE SEQUENCE [LARGE SCALE GENOMIC DNA]</scope>
    <source>
        <strain evidence="2">TB1705</strain>
        <tissue evidence="2">Leaf</tissue>
    </source>
</reference>
<organism evidence="2 3">
    <name type="scientific">Kingdonia uniflora</name>
    <dbReference type="NCBI Taxonomy" id="39325"/>
    <lineage>
        <taxon>Eukaryota</taxon>
        <taxon>Viridiplantae</taxon>
        <taxon>Streptophyta</taxon>
        <taxon>Embryophyta</taxon>
        <taxon>Tracheophyta</taxon>
        <taxon>Spermatophyta</taxon>
        <taxon>Magnoliopsida</taxon>
        <taxon>Ranunculales</taxon>
        <taxon>Circaeasteraceae</taxon>
        <taxon>Kingdonia</taxon>
    </lineage>
</organism>
<protein>
    <submittedName>
        <fullName evidence="2">Uncharacterized protein</fullName>
    </submittedName>
</protein>
<dbReference type="EMBL" id="JACGCM010000223">
    <property type="protein sequence ID" value="KAF6174884.1"/>
    <property type="molecule type" value="Genomic_DNA"/>
</dbReference>
<name>A0A7J7P6W8_9MAGN</name>
<sequence>MISIRKITSKYMRSKLISVTVLSKLISELLYVKEWLRYAISCRTIVKFWNVFRCLHLETLLYHLEMVLYSFLGNGKKHIKKTNANENNKKAEETDVHVKGIKETDKQWDDVPLIILKSLIPKGNKRNREPRKKRTARPDGIPSSQENLIKHLQKDVVEEVKEKNDDDEKAKSFQEEEAKETEEVADQANVIAAEQPKTEVVV</sequence>
<proteinExistence type="predicted"/>
<feature type="region of interest" description="Disordered" evidence="1">
    <location>
        <begin position="159"/>
        <end position="202"/>
    </location>
</feature>
<accession>A0A7J7P6W8</accession>
<gene>
    <name evidence="2" type="ORF">GIB67_026372</name>
</gene>
<evidence type="ECO:0000313" key="2">
    <source>
        <dbReference type="EMBL" id="KAF6174884.1"/>
    </source>
</evidence>
<feature type="region of interest" description="Disordered" evidence="1">
    <location>
        <begin position="124"/>
        <end position="144"/>
    </location>
</feature>
<feature type="compositionally biased region" description="Basic and acidic residues" evidence="1">
    <location>
        <begin position="159"/>
        <end position="176"/>
    </location>
</feature>
<dbReference type="AlphaFoldDB" id="A0A7J7P6W8"/>
<comment type="caution">
    <text evidence="2">The sequence shown here is derived from an EMBL/GenBank/DDBJ whole genome shotgun (WGS) entry which is preliminary data.</text>
</comment>
<keyword evidence="3" id="KW-1185">Reference proteome</keyword>